<accession>A0A1Z8B678</accession>
<organism evidence="2 3">
    <name type="scientific">Nonlabens dokdonensis</name>
    <dbReference type="NCBI Taxonomy" id="328515"/>
    <lineage>
        <taxon>Bacteria</taxon>
        <taxon>Pseudomonadati</taxon>
        <taxon>Bacteroidota</taxon>
        <taxon>Flavobacteriia</taxon>
        <taxon>Flavobacteriales</taxon>
        <taxon>Flavobacteriaceae</taxon>
        <taxon>Nonlabens</taxon>
    </lineage>
</organism>
<feature type="domain" description="Hemerythrin-like" evidence="1">
    <location>
        <begin position="3"/>
        <end position="120"/>
    </location>
</feature>
<evidence type="ECO:0000313" key="2">
    <source>
        <dbReference type="EMBL" id="OUS18075.1"/>
    </source>
</evidence>
<dbReference type="PANTHER" id="PTHR35585">
    <property type="entry name" value="HHE DOMAIN PROTEIN (AFU_ORTHOLOGUE AFUA_4G00730)"/>
    <property type="match status" value="1"/>
</dbReference>
<evidence type="ECO:0000313" key="3">
    <source>
        <dbReference type="Proteomes" id="UP000196102"/>
    </source>
</evidence>
<sequence>MNIFEALREDHEIQRTLIDKLVNTSGDNDLRRNMFNKLKRELAIHADAEERFFYVPLIEEDLTQEKARHSIAEHHEMDELVEKLEDTDMSSSAWLVYMKELAHQVEHHLDEEEQEVFQLAGKALTEKEKDKLAKDYQEFMEKEREER</sequence>
<dbReference type="AlphaFoldDB" id="A0A1Z8B678"/>
<name>A0A1Z8B678_9FLAO</name>
<dbReference type="RefSeq" id="WP_303686104.1">
    <property type="nucleotide sequence ID" value="NZ_CAJXYO010000003.1"/>
</dbReference>
<dbReference type="Gene3D" id="1.20.120.520">
    <property type="entry name" value="nmb1532 protein domain like"/>
    <property type="match status" value="1"/>
</dbReference>
<dbReference type="EMBL" id="MAAX01000071">
    <property type="protein sequence ID" value="OUS18075.1"/>
    <property type="molecule type" value="Genomic_DNA"/>
</dbReference>
<reference evidence="3" key="1">
    <citation type="journal article" date="2017" name="Proc. Natl. Acad. Sci. U.S.A.">
        <title>Simulation of Deepwater Horizon oil plume reveals substrate specialization within a complex community of hydrocarbon-degraders.</title>
        <authorList>
            <person name="Hu P."/>
            <person name="Dubinsky E.A."/>
            <person name="Probst A.J."/>
            <person name="Wang J."/>
            <person name="Sieber C.M.K."/>
            <person name="Tom L.M."/>
            <person name="Gardinali P."/>
            <person name="Banfield J.F."/>
            <person name="Atlas R.M."/>
            <person name="Andersen G.L."/>
        </authorList>
    </citation>
    <scope>NUCLEOTIDE SEQUENCE [LARGE SCALE GENOMIC DNA]</scope>
</reference>
<dbReference type="Proteomes" id="UP000196102">
    <property type="component" value="Unassembled WGS sequence"/>
</dbReference>
<evidence type="ECO:0000259" key="1">
    <source>
        <dbReference type="Pfam" id="PF01814"/>
    </source>
</evidence>
<dbReference type="InterPro" id="IPR012312">
    <property type="entry name" value="Hemerythrin-like"/>
</dbReference>
<dbReference type="Pfam" id="PF01814">
    <property type="entry name" value="Hemerythrin"/>
    <property type="match status" value="1"/>
</dbReference>
<gene>
    <name evidence="2" type="ORF">A9Q93_04050</name>
</gene>
<dbReference type="PANTHER" id="PTHR35585:SF1">
    <property type="entry name" value="HHE DOMAIN PROTEIN (AFU_ORTHOLOGUE AFUA_4G00730)"/>
    <property type="match status" value="1"/>
</dbReference>
<protein>
    <submittedName>
        <fullName evidence="2">Hemerythrin</fullName>
    </submittedName>
</protein>
<comment type="caution">
    <text evidence="2">The sequence shown here is derived from an EMBL/GenBank/DDBJ whole genome shotgun (WGS) entry which is preliminary data.</text>
</comment>
<proteinExistence type="predicted"/>